<dbReference type="Pfam" id="PF01230">
    <property type="entry name" value="HIT"/>
    <property type="match status" value="1"/>
</dbReference>
<dbReference type="Proteomes" id="UP001163203">
    <property type="component" value="Chromosome"/>
</dbReference>
<dbReference type="PROSITE" id="PS51084">
    <property type="entry name" value="HIT_2"/>
    <property type="match status" value="1"/>
</dbReference>
<evidence type="ECO:0000313" key="3">
    <source>
        <dbReference type="EMBL" id="WAL65596.1"/>
    </source>
</evidence>
<dbReference type="InterPro" id="IPR001310">
    <property type="entry name" value="Histidine_triad_HIT"/>
</dbReference>
<proteinExistence type="predicted"/>
<dbReference type="PANTHER" id="PTHR46648:SF1">
    <property type="entry name" value="ADENOSINE 5'-MONOPHOSPHORAMIDASE HNT1"/>
    <property type="match status" value="1"/>
</dbReference>
<sequence length="116" mass="12104">MTVLKECVFCTIVAGTAPATVVRTWSDTIAIQPLGGVTAGHVLVIPRTHVADVGVNPAVSARTMARAAELAAELPACNVITSKGAAATQTQWHLHVHVVPRVEGDALPLPWTPAVR</sequence>
<evidence type="ECO:0000313" key="4">
    <source>
        <dbReference type="Proteomes" id="UP001163203"/>
    </source>
</evidence>
<dbReference type="EMBL" id="CP113836">
    <property type="protein sequence ID" value="WAL65596.1"/>
    <property type="molecule type" value="Genomic_DNA"/>
</dbReference>
<dbReference type="Gene3D" id="3.30.428.10">
    <property type="entry name" value="HIT-like"/>
    <property type="match status" value="1"/>
</dbReference>
<accession>A0ABY7B3W6</accession>
<dbReference type="PRINTS" id="PR00332">
    <property type="entry name" value="HISTRIAD"/>
</dbReference>
<dbReference type="InterPro" id="IPR011146">
    <property type="entry name" value="HIT-like"/>
</dbReference>
<dbReference type="PANTHER" id="PTHR46648">
    <property type="entry name" value="HIT FAMILY PROTEIN 1"/>
    <property type="match status" value="1"/>
</dbReference>
<evidence type="ECO:0000259" key="2">
    <source>
        <dbReference type="PROSITE" id="PS51084"/>
    </source>
</evidence>
<reference evidence="3" key="1">
    <citation type="submission" date="2022-11" db="EMBL/GenBank/DDBJ databases">
        <authorList>
            <person name="Mo P."/>
        </authorList>
    </citation>
    <scope>NUCLEOTIDE SEQUENCE</scope>
    <source>
        <strain evidence="3">HUAS 11-8</strain>
    </source>
</reference>
<feature type="domain" description="HIT" evidence="2">
    <location>
        <begin position="8"/>
        <end position="108"/>
    </location>
</feature>
<dbReference type="InterPro" id="IPR036265">
    <property type="entry name" value="HIT-like_sf"/>
</dbReference>
<dbReference type="RefSeq" id="WP_268755745.1">
    <property type="nucleotide sequence ID" value="NZ_CP113836.1"/>
</dbReference>
<evidence type="ECO:0000256" key="1">
    <source>
        <dbReference type="PROSITE-ProRule" id="PRU00464"/>
    </source>
</evidence>
<dbReference type="SUPFAM" id="SSF54197">
    <property type="entry name" value="HIT-like"/>
    <property type="match status" value="1"/>
</dbReference>
<feature type="short sequence motif" description="Histidine triad motif" evidence="1">
    <location>
        <begin position="93"/>
        <end position="97"/>
    </location>
</feature>
<gene>
    <name evidence="3" type="ORF">ORV05_32735</name>
</gene>
<protein>
    <submittedName>
        <fullName evidence="3">HIT domain-containing protein</fullName>
    </submittedName>
</protein>
<keyword evidence="4" id="KW-1185">Reference proteome</keyword>
<name>A0ABY7B3W6_9PSEU</name>
<organism evidence="3 4">
    <name type="scientific">Amycolatopsis cynarae</name>
    <dbReference type="NCBI Taxonomy" id="2995223"/>
    <lineage>
        <taxon>Bacteria</taxon>
        <taxon>Bacillati</taxon>
        <taxon>Actinomycetota</taxon>
        <taxon>Actinomycetes</taxon>
        <taxon>Pseudonocardiales</taxon>
        <taxon>Pseudonocardiaceae</taxon>
        <taxon>Amycolatopsis</taxon>
    </lineage>
</organism>